<dbReference type="Pfam" id="PF04452">
    <property type="entry name" value="Methyltrans_RNA"/>
    <property type="match status" value="1"/>
</dbReference>
<dbReference type="PANTHER" id="PTHR30027">
    <property type="entry name" value="RIBOSOMAL RNA SMALL SUBUNIT METHYLTRANSFERASE E"/>
    <property type="match status" value="1"/>
</dbReference>
<dbReference type="PANTHER" id="PTHR30027:SF3">
    <property type="entry name" value="16S RRNA (URACIL(1498)-N(3))-METHYLTRANSFERASE"/>
    <property type="match status" value="1"/>
</dbReference>
<keyword evidence="9 12" id="KW-0949">S-adenosyl-L-methionine</keyword>
<evidence type="ECO:0000256" key="1">
    <source>
        <dbReference type="ARBA" id="ARBA00004496"/>
    </source>
</evidence>
<evidence type="ECO:0000256" key="12">
    <source>
        <dbReference type="PIRNR" id="PIRNR015601"/>
    </source>
</evidence>
<organism evidence="15 16">
    <name type="scientific">Sporichthya brevicatena</name>
    <dbReference type="NCBI Taxonomy" id="171442"/>
    <lineage>
        <taxon>Bacteria</taxon>
        <taxon>Bacillati</taxon>
        <taxon>Actinomycetota</taxon>
        <taxon>Actinomycetes</taxon>
        <taxon>Sporichthyales</taxon>
        <taxon>Sporichthyaceae</taxon>
        <taxon>Sporichthya</taxon>
    </lineage>
</organism>
<evidence type="ECO:0000313" key="15">
    <source>
        <dbReference type="EMBL" id="GAA0625146.1"/>
    </source>
</evidence>
<feature type="domain" description="Ribosomal RNA small subunit methyltransferase E methyltransferase" evidence="13">
    <location>
        <begin position="78"/>
        <end position="236"/>
    </location>
</feature>
<dbReference type="CDD" id="cd18084">
    <property type="entry name" value="RsmE-like"/>
    <property type="match status" value="1"/>
</dbReference>
<dbReference type="InterPro" id="IPR029026">
    <property type="entry name" value="tRNA_m1G_MTases_N"/>
</dbReference>
<comment type="similarity">
    <text evidence="2 12">Belongs to the RNA methyltransferase RsmE family.</text>
</comment>
<dbReference type="InterPro" id="IPR015947">
    <property type="entry name" value="PUA-like_sf"/>
</dbReference>
<dbReference type="SUPFAM" id="SSF88697">
    <property type="entry name" value="PUA domain-like"/>
    <property type="match status" value="1"/>
</dbReference>
<evidence type="ECO:0000256" key="8">
    <source>
        <dbReference type="ARBA" id="ARBA00022679"/>
    </source>
</evidence>
<dbReference type="Proteomes" id="UP001500957">
    <property type="component" value="Unassembled WGS sequence"/>
</dbReference>
<dbReference type="NCBIfam" id="TIGR00046">
    <property type="entry name" value="RsmE family RNA methyltransferase"/>
    <property type="match status" value="1"/>
</dbReference>
<keyword evidence="5 12" id="KW-0963">Cytoplasm</keyword>
<dbReference type="InterPro" id="IPR029028">
    <property type="entry name" value="Alpha/beta_knot_MTases"/>
</dbReference>
<comment type="catalytic activity">
    <reaction evidence="11 12">
        <text>uridine(1498) in 16S rRNA + S-adenosyl-L-methionine = N(3)-methyluridine(1498) in 16S rRNA + S-adenosyl-L-homocysteine + H(+)</text>
        <dbReference type="Rhea" id="RHEA:42920"/>
        <dbReference type="Rhea" id="RHEA-COMP:10283"/>
        <dbReference type="Rhea" id="RHEA-COMP:10284"/>
        <dbReference type="ChEBI" id="CHEBI:15378"/>
        <dbReference type="ChEBI" id="CHEBI:57856"/>
        <dbReference type="ChEBI" id="CHEBI:59789"/>
        <dbReference type="ChEBI" id="CHEBI:65315"/>
        <dbReference type="ChEBI" id="CHEBI:74502"/>
        <dbReference type="EC" id="2.1.1.193"/>
    </reaction>
</comment>
<name>A0ABP3S805_9ACTN</name>
<dbReference type="InterPro" id="IPR046886">
    <property type="entry name" value="RsmE_MTase_dom"/>
</dbReference>
<evidence type="ECO:0000256" key="5">
    <source>
        <dbReference type="ARBA" id="ARBA00022490"/>
    </source>
</evidence>
<sequence length="244" mass="25277">MTAPLFFVDPGQLGAGEVVLGGAEGRHAAKVRRLRVGEEVDLADGTGALAHCVVAAVTGESLTLQVRELTEAPPAEPSFTVVQALPKGDRGELAVEVLTEVGVDEIVPWSAARCVTQWTGARGERSAQRWAAHAREAAKQARRPRIPTVAPLASTAEVTRRLSDAALALVLHEGASDPLATVMLPSAGEIVLVVGPEGGIDDRELTAFAAAGAHASRLGPEVLRTSTAGVAALSALLARTTRWA</sequence>
<dbReference type="SUPFAM" id="SSF75217">
    <property type="entry name" value="alpha/beta knot"/>
    <property type="match status" value="1"/>
</dbReference>
<keyword evidence="7 12" id="KW-0489">Methyltransferase</keyword>
<evidence type="ECO:0000256" key="11">
    <source>
        <dbReference type="ARBA" id="ARBA00047944"/>
    </source>
</evidence>
<keyword evidence="6 12" id="KW-0698">rRNA processing</keyword>
<evidence type="ECO:0000256" key="10">
    <source>
        <dbReference type="ARBA" id="ARBA00025699"/>
    </source>
</evidence>
<evidence type="ECO:0000259" key="13">
    <source>
        <dbReference type="Pfam" id="PF04452"/>
    </source>
</evidence>
<comment type="caution">
    <text evidence="15">The sequence shown here is derived from an EMBL/GenBank/DDBJ whole genome shotgun (WGS) entry which is preliminary data.</text>
</comment>
<dbReference type="EMBL" id="BAAAHE010000025">
    <property type="protein sequence ID" value="GAA0625146.1"/>
    <property type="molecule type" value="Genomic_DNA"/>
</dbReference>
<dbReference type="InterPro" id="IPR046887">
    <property type="entry name" value="RsmE_PUA-like"/>
</dbReference>
<dbReference type="Gene3D" id="3.40.1280.10">
    <property type="match status" value="1"/>
</dbReference>
<comment type="function">
    <text evidence="10 12">Specifically methylates the N3 position of the uracil ring of uridine 1498 (m3U1498) in 16S rRNA. Acts on the fully assembled 30S ribosomal subunit.</text>
</comment>
<evidence type="ECO:0000256" key="6">
    <source>
        <dbReference type="ARBA" id="ARBA00022552"/>
    </source>
</evidence>
<dbReference type="InterPro" id="IPR006700">
    <property type="entry name" value="RsmE"/>
</dbReference>
<dbReference type="NCBIfam" id="NF008693">
    <property type="entry name" value="PRK11713.2-3"/>
    <property type="match status" value="1"/>
</dbReference>
<keyword evidence="8 12" id="KW-0808">Transferase</keyword>
<gene>
    <name evidence="15" type="ORF">GCM10009547_30480</name>
</gene>
<evidence type="ECO:0000256" key="9">
    <source>
        <dbReference type="ARBA" id="ARBA00022691"/>
    </source>
</evidence>
<evidence type="ECO:0000256" key="4">
    <source>
        <dbReference type="ARBA" id="ARBA00013673"/>
    </source>
</evidence>
<evidence type="ECO:0000256" key="3">
    <source>
        <dbReference type="ARBA" id="ARBA00012328"/>
    </source>
</evidence>
<comment type="subcellular location">
    <subcellularLocation>
        <location evidence="1 12">Cytoplasm</location>
    </subcellularLocation>
</comment>
<dbReference type="RefSeq" id="WP_344606227.1">
    <property type="nucleotide sequence ID" value="NZ_BAAAHE010000025.1"/>
</dbReference>
<keyword evidence="16" id="KW-1185">Reference proteome</keyword>
<feature type="domain" description="Ribosomal RNA small subunit methyltransferase E PUA-like" evidence="14">
    <location>
        <begin position="20"/>
        <end position="66"/>
    </location>
</feature>
<evidence type="ECO:0000256" key="2">
    <source>
        <dbReference type="ARBA" id="ARBA00005528"/>
    </source>
</evidence>
<protein>
    <recommendedName>
        <fullName evidence="4 12">Ribosomal RNA small subunit methyltransferase E</fullName>
        <ecNumber evidence="3 12">2.1.1.193</ecNumber>
    </recommendedName>
</protein>
<proteinExistence type="inferred from homology"/>
<evidence type="ECO:0000259" key="14">
    <source>
        <dbReference type="Pfam" id="PF20260"/>
    </source>
</evidence>
<evidence type="ECO:0000256" key="7">
    <source>
        <dbReference type="ARBA" id="ARBA00022603"/>
    </source>
</evidence>
<evidence type="ECO:0000313" key="16">
    <source>
        <dbReference type="Proteomes" id="UP001500957"/>
    </source>
</evidence>
<dbReference type="PIRSF" id="PIRSF015601">
    <property type="entry name" value="MTase_slr0722"/>
    <property type="match status" value="1"/>
</dbReference>
<dbReference type="Pfam" id="PF20260">
    <property type="entry name" value="PUA_4"/>
    <property type="match status" value="1"/>
</dbReference>
<dbReference type="Gene3D" id="2.40.240.20">
    <property type="entry name" value="Hypothetical PUA domain-like, domain 1"/>
    <property type="match status" value="1"/>
</dbReference>
<dbReference type="EC" id="2.1.1.193" evidence="3 12"/>
<reference evidence="16" key="1">
    <citation type="journal article" date="2019" name="Int. J. Syst. Evol. Microbiol.">
        <title>The Global Catalogue of Microorganisms (GCM) 10K type strain sequencing project: providing services to taxonomists for standard genome sequencing and annotation.</title>
        <authorList>
            <consortium name="The Broad Institute Genomics Platform"/>
            <consortium name="The Broad Institute Genome Sequencing Center for Infectious Disease"/>
            <person name="Wu L."/>
            <person name="Ma J."/>
        </authorList>
    </citation>
    <scope>NUCLEOTIDE SEQUENCE [LARGE SCALE GENOMIC DNA]</scope>
    <source>
        <strain evidence="16">JCM 10671</strain>
    </source>
</reference>
<accession>A0ABP3S805</accession>